<comment type="subunit">
    <text evidence="6">Conjugated with ATG12.</text>
</comment>
<evidence type="ECO:0000256" key="2">
    <source>
        <dbReference type="ARBA" id="ARBA00006910"/>
    </source>
</evidence>
<proteinExistence type="inferred from homology"/>
<dbReference type="GO" id="GO:0005776">
    <property type="term" value="C:autophagosome"/>
    <property type="evidence" value="ECO:0007669"/>
    <property type="project" value="TreeGrafter"/>
</dbReference>
<evidence type="ECO:0000259" key="9">
    <source>
        <dbReference type="Pfam" id="PF20638"/>
    </source>
</evidence>
<protein>
    <recommendedName>
        <fullName evidence="6">Autophagy protein 5</fullName>
    </recommendedName>
</protein>
<dbReference type="PANTHER" id="PTHR13040">
    <property type="entry name" value="AUTOPHAGY PROTEIN 5"/>
    <property type="match status" value="1"/>
</dbReference>
<name>A0A420IYN7_9PEZI</name>
<evidence type="ECO:0000313" key="10">
    <source>
        <dbReference type="EMBL" id="RKF79650.1"/>
    </source>
</evidence>
<dbReference type="GO" id="GO:0000422">
    <property type="term" value="P:autophagy of mitochondrion"/>
    <property type="evidence" value="ECO:0007669"/>
    <property type="project" value="TreeGrafter"/>
</dbReference>
<dbReference type="InterPro" id="IPR048939">
    <property type="entry name" value="ATG5_UblA"/>
</dbReference>
<dbReference type="GO" id="GO:0019776">
    <property type="term" value="F:Atg8-family ligase activity"/>
    <property type="evidence" value="ECO:0007669"/>
    <property type="project" value="TreeGrafter"/>
</dbReference>
<comment type="subcellular location">
    <subcellularLocation>
        <location evidence="1 6">Preautophagosomal structure membrane</location>
        <topology evidence="1 6">Peripheral membrane protein</topology>
    </subcellularLocation>
</comment>
<dbReference type="InterPro" id="IPR042526">
    <property type="entry name" value="Atg5_HR"/>
</dbReference>
<feature type="domain" description="Autophagy protein ATG5 UblA" evidence="9">
    <location>
        <begin position="5"/>
        <end position="88"/>
    </location>
</feature>
<keyword evidence="6" id="KW-0472">Membrane</keyword>
<comment type="similarity">
    <text evidence="2 6">Belongs to the ATG5 family.</text>
</comment>
<dbReference type="AlphaFoldDB" id="A0A420IYN7"/>
<evidence type="ECO:0000259" key="8">
    <source>
        <dbReference type="Pfam" id="PF20637"/>
    </source>
</evidence>
<dbReference type="Gene3D" id="3.10.20.90">
    <property type="entry name" value="Phosphatidylinositol 3-kinase Catalytic Subunit, Chain A, domain 1"/>
    <property type="match status" value="1"/>
</dbReference>
<sequence length="242" mass="26871">MQSYIWNSTIPICIRHESSPTPYLILVPRLSYFPLLLPRLILFFGATESENNAALTLTSFSYEGILLKNLPVGLLYDLYQPSLPWPLSLGDGPLYEMHDTFINSVKEADFIRNGTAKGVISMSKEDSTQLWNSTLLNPPTLLKHVPLRLYVPSTPDTTTGLSSFTTVQTLVTPLTASQEVRSLGSALNLMLPSLFPNSKNAANAKPILHGAPIPFHTPLEELMREAAFADGWLHICIRILHE</sequence>
<dbReference type="InterPro" id="IPR048318">
    <property type="entry name" value="ATG5_UblB"/>
</dbReference>
<feature type="domain" description="Autophagy protein ATG5 UblB" evidence="7">
    <location>
        <begin position="144"/>
        <end position="237"/>
    </location>
</feature>
<evidence type="ECO:0000259" key="7">
    <source>
        <dbReference type="Pfam" id="PF04106"/>
    </source>
</evidence>
<dbReference type="InterPro" id="IPR042527">
    <property type="entry name" value="Atg5_UblA_dom_sf"/>
</dbReference>
<dbReference type="InterPro" id="IPR048940">
    <property type="entry name" value="ATG5_HBR"/>
</dbReference>
<dbReference type="Gene3D" id="3.10.20.620">
    <property type="match status" value="1"/>
</dbReference>
<evidence type="ECO:0000256" key="3">
    <source>
        <dbReference type="ARBA" id="ARBA00022499"/>
    </source>
</evidence>
<comment type="function">
    <text evidence="6">Involved in cytoplasm to vacuole transport (Cvt) and autophagic vesicle formation.</text>
</comment>
<dbReference type="GO" id="GO:0034274">
    <property type="term" value="C:Atg12-Atg5-Atg16 complex"/>
    <property type="evidence" value="ECO:0007669"/>
    <property type="project" value="TreeGrafter"/>
</dbReference>
<keyword evidence="4 6" id="KW-0832">Ubl conjugation</keyword>
<evidence type="ECO:0000256" key="4">
    <source>
        <dbReference type="ARBA" id="ARBA00022843"/>
    </source>
</evidence>
<dbReference type="Pfam" id="PF04106">
    <property type="entry name" value="ATG5_UblB"/>
    <property type="match status" value="1"/>
</dbReference>
<dbReference type="OrthoDB" id="272162at2759"/>
<accession>A0A420IYN7</accession>
<feature type="domain" description="Autophagy protein ATG5 alpha-helical bundle region" evidence="8">
    <location>
        <begin position="97"/>
        <end position="135"/>
    </location>
</feature>
<evidence type="ECO:0000313" key="11">
    <source>
        <dbReference type="Proteomes" id="UP000285405"/>
    </source>
</evidence>
<evidence type="ECO:0000256" key="6">
    <source>
        <dbReference type="RuleBase" id="RU361202"/>
    </source>
</evidence>
<keyword evidence="6" id="KW-0813">Transport</keyword>
<dbReference type="Pfam" id="PF20637">
    <property type="entry name" value="ATG5_HBR"/>
    <property type="match status" value="1"/>
</dbReference>
<organism evidence="10 11">
    <name type="scientific">Golovinomyces cichoracearum</name>
    <dbReference type="NCBI Taxonomy" id="62708"/>
    <lineage>
        <taxon>Eukaryota</taxon>
        <taxon>Fungi</taxon>
        <taxon>Dikarya</taxon>
        <taxon>Ascomycota</taxon>
        <taxon>Pezizomycotina</taxon>
        <taxon>Leotiomycetes</taxon>
        <taxon>Erysiphales</taxon>
        <taxon>Erysiphaceae</taxon>
        <taxon>Golovinomyces</taxon>
    </lineage>
</organism>
<dbReference type="GO" id="GO:0061908">
    <property type="term" value="C:phagophore"/>
    <property type="evidence" value="ECO:0007669"/>
    <property type="project" value="TreeGrafter"/>
</dbReference>
<dbReference type="Gene3D" id="1.10.246.190">
    <property type="entry name" value="Autophagy protein Apg5, helix rich domain"/>
    <property type="match status" value="1"/>
</dbReference>
<evidence type="ECO:0000256" key="5">
    <source>
        <dbReference type="ARBA" id="ARBA00023006"/>
    </source>
</evidence>
<comment type="caution">
    <text evidence="10">The sequence shown here is derived from an EMBL/GenBank/DDBJ whole genome shotgun (WGS) entry which is preliminary data.</text>
</comment>
<dbReference type="EMBL" id="MCBR01004474">
    <property type="protein sequence ID" value="RKF79650.1"/>
    <property type="molecule type" value="Genomic_DNA"/>
</dbReference>
<dbReference type="Proteomes" id="UP000285405">
    <property type="component" value="Unassembled WGS sequence"/>
</dbReference>
<dbReference type="GO" id="GO:0034727">
    <property type="term" value="P:piecemeal microautophagy of the nucleus"/>
    <property type="evidence" value="ECO:0007669"/>
    <property type="project" value="TreeGrafter"/>
</dbReference>
<reference evidence="10 11" key="1">
    <citation type="journal article" date="2018" name="BMC Genomics">
        <title>Comparative genome analyses reveal sequence features reflecting distinct modes of host-adaptation between dicot and monocot powdery mildew.</title>
        <authorList>
            <person name="Wu Y."/>
            <person name="Ma X."/>
            <person name="Pan Z."/>
            <person name="Kale S.D."/>
            <person name="Song Y."/>
            <person name="King H."/>
            <person name="Zhang Q."/>
            <person name="Presley C."/>
            <person name="Deng X."/>
            <person name="Wei C.I."/>
            <person name="Xiao S."/>
        </authorList>
    </citation>
    <scope>NUCLEOTIDE SEQUENCE [LARGE SCALE GENOMIC DNA]</scope>
    <source>
        <strain evidence="10">UCSC1</strain>
    </source>
</reference>
<keyword evidence="5 6" id="KW-0072">Autophagy</keyword>
<keyword evidence="3 6" id="KW-1017">Isopeptide bond</keyword>
<dbReference type="GO" id="GO:0006995">
    <property type="term" value="P:cellular response to nitrogen starvation"/>
    <property type="evidence" value="ECO:0007669"/>
    <property type="project" value="TreeGrafter"/>
</dbReference>
<dbReference type="GO" id="GO:0044233">
    <property type="term" value="C:mitochondria-associated endoplasmic reticulum membrane contact site"/>
    <property type="evidence" value="ECO:0007669"/>
    <property type="project" value="TreeGrafter"/>
</dbReference>
<dbReference type="InterPro" id="IPR007239">
    <property type="entry name" value="Atg5"/>
</dbReference>
<gene>
    <name evidence="10" type="ORF">GcC1_044004</name>
</gene>
<evidence type="ECO:0000256" key="1">
    <source>
        <dbReference type="ARBA" id="ARBA00004623"/>
    </source>
</evidence>
<dbReference type="GO" id="GO:0034045">
    <property type="term" value="C:phagophore assembly site membrane"/>
    <property type="evidence" value="ECO:0007669"/>
    <property type="project" value="UniProtKB-SubCell"/>
</dbReference>
<dbReference type="PANTHER" id="PTHR13040:SF2">
    <property type="entry name" value="AUTOPHAGY PROTEIN 5"/>
    <property type="match status" value="1"/>
</dbReference>
<dbReference type="Pfam" id="PF20638">
    <property type="entry name" value="ATG5_UblA"/>
    <property type="match status" value="1"/>
</dbReference>